<sequence length="187" mass="22354">MMVVMILLPLPLTIYLIGFAIIFFPRLVLTRHFWSDNQRKKFFLYDVTKSMTKGTVLRRIIGNPSSVNCIHLPKIEELPTSLVHVLSSIHSFYYLPGISRRLSKRCEAMRELDKRLYAEIDCLTSRQLYFYFTLKIYFQHMYIRRIDYTKQSEQEMRDILRKWLKFTSNLENSAYLCAPVFFNGRKS</sequence>
<proteinExistence type="predicted"/>
<protein>
    <submittedName>
        <fullName evidence="3">LETM1 domain-containing protein</fullName>
    </submittedName>
</protein>
<feature type="transmembrane region" description="Helical" evidence="1">
    <location>
        <begin position="6"/>
        <end position="29"/>
    </location>
</feature>
<name>A0A1I7X7Y9_HETBA</name>
<dbReference type="Proteomes" id="UP000095283">
    <property type="component" value="Unplaced"/>
</dbReference>
<evidence type="ECO:0000256" key="1">
    <source>
        <dbReference type="SAM" id="Phobius"/>
    </source>
</evidence>
<evidence type="ECO:0000313" key="3">
    <source>
        <dbReference type="WBParaSite" id="Hba_13508"/>
    </source>
</evidence>
<evidence type="ECO:0000313" key="2">
    <source>
        <dbReference type="Proteomes" id="UP000095283"/>
    </source>
</evidence>
<keyword evidence="1" id="KW-1133">Transmembrane helix</keyword>
<keyword evidence="1" id="KW-0812">Transmembrane</keyword>
<keyword evidence="2" id="KW-1185">Reference proteome</keyword>
<keyword evidence="1" id="KW-0472">Membrane</keyword>
<organism evidence="2 3">
    <name type="scientific">Heterorhabditis bacteriophora</name>
    <name type="common">Entomopathogenic nematode worm</name>
    <dbReference type="NCBI Taxonomy" id="37862"/>
    <lineage>
        <taxon>Eukaryota</taxon>
        <taxon>Metazoa</taxon>
        <taxon>Ecdysozoa</taxon>
        <taxon>Nematoda</taxon>
        <taxon>Chromadorea</taxon>
        <taxon>Rhabditida</taxon>
        <taxon>Rhabditina</taxon>
        <taxon>Rhabditomorpha</taxon>
        <taxon>Strongyloidea</taxon>
        <taxon>Heterorhabditidae</taxon>
        <taxon>Heterorhabditis</taxon>
    </lineage>
</organism>
<accession>A0A1I7X7Y9</accession>
<dbReference type="WBParaSite" id="Hba_13508">
    <property type="protein sequence ID" value="Hba_13508"/>
    <property type="gene ID" value="Hba_13508"/>
</dbReference>
<reference evidence="3" key="1">
    <citation type="submission" date="2016-11" db="UniProtKB">
        <authorList>
            <consortium name="WormBaseParasite"/>
        </authorList>
    </citation>
    <scope>IDENTIFICATION</scope>
</reference>
<dbReference type="AlphaFoldDB" id="A0A1I7X7Y9"/>